<name>A0A1F6EZR0_9BACT</name>
<evidence type="ECO:0000313" key="2">
    <source>
        <dbReference type="Proteomes" id="UP000177372"/>
    </source>
</evidence>
<dbReference type="STRING" id="1798512.A3A39_00685"/>
<proteinExistence type="predicted"/>
<evidence type="ECO:0008006" key="3">
    <source>
        <dbReference type="Google" id="ProtNLM"/>
    </source>
</evidence>
<dbReference type="SUPFAM" id="SSF51735">
    <property type="entry name" value="NAD(P)-binding Rossmann-fold domains"/>
    <property type="match status" value="1"/>
</dbReference>
<comment type="caution">
    <text evidence="1">The sequence shown here is derived from an EMBL/GenBank/DDBJ whole genome shotgun (WGS) entry which is preliminary data.</text>
</comment>
<dbReference type="EMBL" id="MFLZ01000042">
    <property type="protein sequence ID" value="OGG79125.1"/>
    <property type="molecule type" value="Genomic_DNA"/>
</dbReference>
<accession>A0A1F6EZR0</accession>
<dbReference type="Gene3D" id="3.40.50.720">
    <property type="entry name" value="NAD(P)-binding Rossmann-like Domain"/>
    <property type="match status" value="1"/>
</dbReference>
<organism evidence="1 2">
    <name type="scientific">Candidatus Kaiserbacteria bacterium RIFCSPLOWO2_01_FULL_54_13</name>
    <dbReference type="NCBI Taxonomy" id="1798512"/>
    <lineage>
        <taxon>Bacteria</taxon>
        <taxon>Candidatus Kaiseribacteriota</taxon>
    </lineage>
</organism>
<dbReference type="Proteomes" id="UP000177372">
    <property type="component" value="Unassembled WGS sequence"/>
</dbReference>
<dbReference type="AlphaFoldDB" id="A0A1F6EZR0"/>
<sequence>MRESREVKGVPRNSLDGMERIAERRIAVFGAQGHFGSKLMARLSEIKPAGVALDPVTERERNAEAAFNSDMVVLTVRPAQVLETLDRMQRRLNPSAQILSFAANSSPLVDVSVGGIASLAHRPTARMMADPWWNISAYVLGEGFSKEGYQFVFNNLTRRKPTQLAGDGTLDKFTLLLSQLFVSVLLERTGELKSAVPHIKFIAAQKGFECDPASLGNLEAGPDPVGSLKEFATPGGISVRFRDALRLDPKIEPADLFVGVNEIIEREARATLKKV</sequence>
<reference evidence="1 2" key="1">
    <citation type="journal article" date="2016" name="Nat. Commun.">
        <title>Thousands of microbial genomes shed light on interconnected biogeochemical processes in an aquifer system.</title>
        <authorList>
            <person name="Anantharaman K."/>
            <person name="Brown C.T."/>
            <person name="Hug L.A."/>
            <person name="Sharon I."/>
            <person name="Castelle C.J."/>
            <person name="Probst A.J."/>
            <person name="Thomas B.C."/>
            <person name="Singh A."/>
            <person name="Wilkins M.J."/>
            <person name="Karaoz U."/>
            <person name="Brodie E.L."/>
            <person name="Williams K.H."/>
            <person name="Hubbard S.S."/>
            <person name="Banfield J.F."/>
        </authorList>
    </citation>
    <scope>NUCLEOTIDE SEQUENCE [LARGE SCALE GENOMIC DNA]</scope>
</reference>
<protein>
    <recommendedName>
        <fullName evidence="3">Pyrroline-5-carboxylate reductase catalytic N-terminal domain-containing protein</fullName>
    </recommendedName>
</protein>
<evidence type="ECO:0000313" key="1">
    <source>
        <dbReference type="EMBL" id="OGG79125.1"/>
    </source>
</evidence>
<gene>
    <name evidence="1" type="ORF">A3A39_00685</name>
</gene>
<dbReference type="InterPro" id="IPR036291">
    <property type="entry name" value="NAD(P)-bd_dom_sf"/>
</dbReference>